<dbReference type="Pfam" id="PF07244">
    <property type="entry name" value="POTRA"/>
    <property type="match status" value="1"/>
</dbReference>
<gene>
    <name evidence="10" type="ORF">GH714_037273</name>
</gene>
<dbReference type="PANTHER" id="PTHR12815">
    <property type="entry name" value="SORTING AND ASSEMBLY MACHINERY SAMM50 PROTEIN FAMILY MEMBER"/>
    <property type="match status" value="1"/>
</dbReference>
<dbReference type="Gene3D" id="3.10.20.310">
    <property type="entry name" value="membrane protein fhac"/>
    <property type="match status" value="1"/>
</dbReference>
<comment type="caution">
    <text evidence="10">The sequence shown here is derived from an EMBL/GenBank/DDBJ whole genome shotgun (WGS) entry which is preliminary data.</text>
</comment>
<organism evidence="10 11">
    <name type="scientific">Hevea brasiliensis</name>
    <name type="common">Para rubber tree</name>
    <name type="synonym">Siphonia brasiliensis</name>
    <dbReference type="NCBI Taxonomy" id="3981"/>
    <lineage>
        <taxon>Eukaryota</taxon>
        <taxon>Viridiplantae</taxon>
        <taxon>Streptophyta</taxon>
        <taxon>Embryophyta</taxon>
        <taxon>Tracheophyta</taxon>
        <taxon>Spermatophyta</taxon>
        <taxon>Magnoliopsida</taxon>
        <taxon>eudicotyledons</taxon>
        <taxon>Gunneridae</taxon>
        <taxon>Pentapetalae</taxon>
        <taxon>rosids</taxon>
        <taxon>fabids</taxon>
        <taxon>Malpighiales</taxon>
        <taxon>Euphorbiaceae</taxon>
        <taxon>Crotonoideae</taxon>
        <taxon>Micrandreae</taxon>
        <taxon>Hevea</taxon>
    </lineage>
</organism>
<reference evidence="10 11" key="1">
    <citation type="journal article" date="2020" name="Mol. Plant">
        <title>The Chromosome-Based Rubber Tree Genome Provides New Insights into Spurge Genome Evolution and Rubber Biosynthesis.</title>
        <authorList>
            <person name="Liu J."/>
            <person name="Shi C."/>
            <person name="Shi C.C."/>
            <person name="Li W."/>
            <person name="Zhang Q.J."/>
            <person name="Zhang Y."/>
            <person name="Li K."/>
            <person name="Lu H.F."/>
            <person name="Shi C."/>
            <person name="Zhu S.T."/>
            <person name="Xiao Z.Y."/>
            <person name="Nan H."/>
            <person name="Yue Y."/>
            <person name="Zhu X.G."/>
            <person name="Wu Y."/>
            <person name="Hong X.N."/>
            <person name="Fan G.Y."/>
            <person name="Tong Y."/>
            <person name="Zhang D."/>
            <person name="Mao C.L."/>
            <person name="Liu Y.L."/>
            <person name="Hao S.J."/>
            <person name="Liu W.Q."/>
            <person name="Lv M.Q."/>
            <person name="Zhang H.B."/>
            <person name="Liu Y."/>
            <person name="Hu-Tang G.R."/>
            <person name="Wang J.P."/>
            <person name="Wang J.H."/>
            <person name="Sun Y.H."/>
            <person name="Ni S.B."/>
            <person name="Chen W.B."/>
            <person name="Zhang X.C."/>
            <person name="Jiao Y.N."/>
            <person name="Eichler E.E."/>
            <person name="Li G.H."/>
            <person name="Liu X."/>
            <person name="Gao L.Z."/>
        </authorList>
    </citation>
    <scope>NUCLEOTIDE SEQUENCE [LARGE SCALE GENOMIC DNA]</scope>
    <source>
        <strain evidence="11">cv. GT1</strain>
        <tissue evidence="10">Leaf</tissue>
    </source>
</reference>
<feature type="region of interest" description="Disordered" evidence="8">
    <location>
        <begin position="1"/>
        <end position="42"/>
    </location>
</feature>
<dbReference type="Pfam" id="PF01103">
    <property type="entry name" value="Omp85"/>
    <property type="match status" value="1"/>
</dbReference>
<evidence type="ECO:0000256" key="6">
    <source>
        <dbReference type="ARBA" id="ARBA00023136"/>
    </source>
</evidence>
<dbReference type="EMBL" id="JAAGAX010000013">
    <property type="protein sequence ID" value="KAF2296292.1"/>
    <property type="molecule type" value="Genomic_DNA"/>
</dbReference>
<keyword evidence="6" id="KW-0472">Membrane</keyword>
<proteinExistence type="inferred from homology"/>
<dbReference type="InterPro" id="IPR010827">
    <property type="entry name" value="BamA/TamA_POTRA"/>
</dbReference>
<evidence type="ECO:0000256" key="4">
    <source>
        <dbReference type="ARBA" id="ARBA00022692"/>
    </source>
</evidence>
<dbReference type="Gene3D" id="2.40.160.50">
    <property type="entry name" value="membrane protein fhac: a member of the omp85/tpsb transporter family"/>
    <property type="match status" value="1"/>
</dbReference>
<keyword evidence="4" id="KW-0812">Transmembrane</keyword>
<evidence type="ECO:0000256" key="7">
    <source>
        <dbReference type="ARBA" id="ARBA00024013"/>
    </source>
</evidence>
<dbReference type="PROSITE" id="PS51779">
    <property type="entry name" value="POTRA"/>
    <property type="match status" value="1"/>
</dbReference>
<evidence type="ECO:0000256" key="8">
    <source>
        <dbReference type="SAM" id="MobiDB-lite"/>
    </source>
</evidence>
<keyword evidence="5" id="KW-1002">Plastid outer membrane</keyword>
<dbReference type="AlphaFoldDB" id="A0A6A6L4F9"/>
<feature type="compositionally biased region" description="Acidic residues" evidence="8">
    <location>
        <begin position="15"/>
        <end position="30"/>
    </location>
</feature>
<evidence type="ECO:0000313" key="11">
    <source>
        <dbReference type="Proteomes" id="UP000467840"/>
    </source>
</evidence>
<comment type="subcellular location">
    <subcellularLocation>
        <location evidence="1">Mitochondrion outer membrane</location>
        <topology evidence="1">Multi-pass membrane protein</topology>
    </subcellularLocation>
    <subcellularLocation>
        <location evidence="7">Plastid</location>
        <location evidence="7">Chloroplast outer membrane</location>
    </subcellularLocation>
</comment>
<accession>A0A6A6L4F9</accession>
<protein>
    <recommendedName>
        <fullName evidence="9">POTRA domain-containing protein</fullName>
    </recommendedName>
</protein>
<evidence type="ECO:0000256" key="3">
    <source>
        <dbReference type="ARBA" id="ARBA00022452"/>
    </source>
</evidence>
<name>A0A6A6L4F9_HEVBR</name>
<keyword evidence="5" id="KW-0934">Plastid</keyword>
<dbReference type="InterPro" id="IPR039910">
    <property type="entry name" value="D15-like"/>
</dbReference>
<dbReference type="InterPro" id="IPR000184">
    <property type="entry name" value="Bac_surfAg_D15"/>
</dbReference>
<dbReference type="GO" id="GO:0009707">
    <property type="term" value="C:chloroplast outer membrane"/>
    <property type="evidence" value="ECO:0007669"/>
    <property type="project" value="UniProtKB-SubCell"/>
</dbReference>
<comment type="similarity">
    <text evidence="2">Belongs to the SAM50/omp85 family.</text>
</comment>
<dbReference type="InterPro" id="IPR034746">
    <property type="entry name" value="POTRA"/>
</dbReference>
<sequence length="527" mass="57976">MAAEPDPVLENPTSGEDDLDEEDEEEEEIQPELPNTGSRESRARIERAKLESLFRRIQTESLPLRVHDVIIKGNSKTKDSLIEAETALLKDVSSMQELMAASKDVNFRLQALEVFDSVRITLDSGPPELPGTANVIVEVVETKSPLSGEVGAYTKGEVCSLLLFALFLRCVVGFGRIVFDKGFVVENDDVVDTGTVPYLCNCWLTGSVIVELDLQQLKDRSSTKTFGYGDLWDASLAYGGDHMAEVSSERTLGLSLGLVSSRNHDLVYNLSWRTLTDPSQMASRSIRRQLGHGLLSSLKYTFKIDRRNSPLRPTHGYAFVSTTQIGGLAPDSRSIRFLRQELDLRYAVPLGFLRSALNLGISGGLIFPWGTGFLNMPSPLPERFFLGGNLSPICTLGGPIALYGFRTRGLGPTDLRRQLQSNPTDDSADPARDYIGGDLAVTAFADVSFDFPSKWCQSKGIHGHMFASTGNIDKLTENAYQNLSLRKFVESFRTSVGVGIVVPANLFRLEVRNPFLLSSILILSNKA</sequence>
<evidence type="ECO:0000256" key="5">
    <source>
        <dbReference type="ARBA" id="ARBA00022805"/>
    </source>
</evidence>
<feature type="domain" description="POTRA" evidence="9">
    <location>
        <begin position="64"/>
        <end position="142"/>
    </location>
</feature>
<evidence type="ECO:0000313" key="10">
    <source>
        <dbReference type="EMBL" id="KAF2296292.1"/>
    </source>
</evidence>
<evidence type="ECO:0000259" key="9">
    <source>
        <dbReference type="PROSITE" id="PS51779"/>
    </source>
</evidence>
<keyword evidence="11" id="KW-1185">Reference proteome</keyword>
<keyword evidence="3" id="KW-1134">Transmembrane beta strand</keyword>
<evidence type="ECO:0000256" key="2">
    <source>
        <dbReference type="ARBA" id="ARBA00010913"/>
    </source>
</evidence>
<dbReference type="Proteomes" id="UP000467840">
    <property type="component" value="Chromosome 7"/>
</dbReference>
<dbReference type="GO" id="GO:0005741">
    <property type="term" value="C:mitochondrial outer membrane"/>
    <property type="evidence" value="ECO:0007669"/>
    <property type="project" value="UniProtKB-SubCell"/>
</dbReference>
<dbReference type="FunFam" id="3.10.20.310:FF:000016">
    <property type="entry name" value="Outer membrane OMP85 family protein"/>
    <property type="match status" value="1"/>
</dbReference>
<evidence type="ECO:0000256" key="1">
    <source>
        <dbReference type="ARBA" id="ARBA00004374"/>
    </source>
</evidence>
<dbReference type="PANTHER" id="PTHR12815:SF18">
    <property type="entry name" value="SORTING AND ASSEMBLY MACHINERY COMPONENT 50 HOMOLOG"/>
    <property type="match status" value="1"/>
</dbReference>